<organism evidence="13 14">
    <name type="scientific">Candidatus Magnetaquiglobus chichijimensis</name>
    <dbReference type="NCBI Taxonomy" id="3141448"/>
    <lineage>
        <taxon>Bacteria</taxon>
        <taxon>Pseudomonadati</taxon>
        <taxon>Pseudomonadota</taxon>
        <taxon>Magnetococcia</taxon>
        <taxon>Magnetococcales</taxon>
        <taxon>Candidatus Magnetaquicoccaceae</taxon>
        <taxon>Candidatus Magnetaquiglobus</taxon>
    </lineage>
</organism>
<comment type="subcellular location">
    <subcellularLocation>
        <location evidence="1 9">Cell inner membrane</location>
        <topology evidence="1 9">Single-pass membrane protein</topology>
    </subcellularLocation>
</comment>
<keyword evidence="3 9" id="KW-0813">Transport</keyword>
<dbReference type="Pfam" id="PF26002">
    <property type="entry name" value="Beta-barrel_AprE"/>
    <property type="match status" value="1"/>
</dbReference>
<gene>
    <name evidence="13" type="primary">prsE_4</name>
    <name evidence="13" type="ORF">SIID45300_02728</name>
</gene>
<evidence type="ECO:0000259" key="12">
    <source>
        <dbReference type="Pfam" id="PF26002"/>
    </source>
</evidence>
<name>A0ABQ0CBV5_9PROT</name>
<dbReference type="RefSeq" id="WP_420906054.1">
    <property type="nucleotide sequence ID" value="NZ_BAAFGK010000004.1"/>
</dbReference>
<evidence type="ECO:0000256" key="8">
    <source>
        <dbReference type="ARBA" id="ARBA00023136"/>
    </source>
</evidence>
<dbReference type="InterPro" id="IPR058982">
    <property type="entry name" value="Beta-barrel_AprE"/>
</dbReference>
<proteinExistence type="inferred from homology"/>
<feature type="domain" description="AprE-like long alpha-helical hairpin" evidence="11">
    <location>
        <begin position="88"/>
        <end position="268"/>
    </location>
</feature>
<dbReference type="PANTHER" id="PTHR30386:SF26">
    <property type="entry name" value="TRANSPORT PROTEIN COMB"/>
    <property type="match status" value="1"/>
</dbReference>
<keyword evidence="4 9" id="KW-1003">Cell membrane</keyword>
<dbReference type="InterPro" id="IPR010129">
    <property type="entry name" value="T1SS_HlyD"/>
</dbReference>
<keyword evidence="5 9" id="KW-0997">Cell inner membrane</keyword>
<evidence type="ECO:0000256" key="6">
    <source>
        <dbReference type="ARBA" id="ARBA00022692"/>
    </source>
</evidence>
<evidence type="ECO:0000256" key="2">
    <source>
        <dbReference type="ARBA" id="ARBA00009477"/>
    </source>
</evidence>
<feature type="domain" description="AprE-like beta-barrel" evidence="12">
    <location>
        <begin position="314"/>
        <end position="402"/>
    </location>
</feature>
<feature type="coiled-coil region" evidence="10">
    <location>
        <begin position="242"/>
        <end position="272"/>
    </location>
</feature>
<evidence type="ECO:0000256" key="7">
    <source>
        <dbReference type="ARBA" id="ARBA00022989"/>
    </source>
</evidence>
<keyword evidence="10" id="KW-0175">Coiled coil</keyword>
<evidence type="ECO:0000256" key="1">
    <source>
        <dbReference type="ARBA" id="ARBA00004377"/>
    </source>
</evidence>
<evidence type="ECO:0000256" key="9">
    <source>
        <dbReference type="RuleBase" id="RU365093"/>
    </source>
</evidence>
<evidence type="ECO:0000313" key="14">
    <source>
        <dbReference type="Proteomes" id="UP001628193"/>
    </source>
</evidence>
<evidence type="ECO:0000256" key="5">
    <source>
        <dbReference type="ARBA" id="ARBA00022519"/>
    </source>
</evidence>
<evidence type="ECO:0000256" key="4">
    <source>
        <dbReference type="ARBA" id="ARBA00022475"/>
    </source>
</evidence>
<protein>
    <recommendedName>
        <fullName evidence="9">Membrane fusion protein (MFP) family protein</fullName>
    </recommendedName>
</protein>
<dbReference type="Pfam" id="PF25994">
    <property type="entry name" value="HH_AprE"/>
    <property type="match status" value="1"/>
</dbReference>
<keyword evidence="7" id="KW-1133">Transmembrane helix</keyword>
<dbReference type="PANTHER" id="PTHR30386">
    <property type="entry name" value="MEMBRANE FUSION SUBUNIT OF EMRAB-TOLC MULTIDRUG EFFLUX PUMP"/>
    <property type="match status" value="1"/>
</dbReference>
<accession>A0ABQ0CBV5</accession>
<dbReference type="Gene3D" id="2.40.50.100">
    <property type="match status" value="1"/>
</dbReference>
<dbReference type="InterPro" id="IPR058781">
    <property type="entry name" value="HH_AprE-like"/>
</dbReference>
<dbReference type="EMBL" id="BAAFGK010000004">
    <property type="protein sequence ID" value="GAB0058379.1"/>
    <property type="molecule type" value="Genomic_DNA"/>
</dbReference>
<dbReference type="Proteomes" id="UP001628193">
    <property type="component" value="Unassembled WGS sequence"/>
</dbReference>
<evidence type="ECO:0000313" key="13">
    <source>
        <dbReference type="EMBL" id="GAB0058379.1"/>
    </source>
</evidence>
<dbReference type="NCBIfam" id="TIGR01843">
    <property type="entry name" value="type_I_hlyD"/>
    <property type="match status" value="1"/>
</dbReference>
<dbReference type="PRINTS" id="PR01490">
    <property type="entry name" value="RTXTOXIND"/>
</dbReference>
<keyword evidence="14" id="KW-1185">Reference proteome</keyword>
<keyword evidence="8" id="KW-0472">Membrane</keyword>
<reference evidence="13 14" key="1">
    <citation type="submission" date="2024-09" db="EMBL/GenBank/DDBJ databases">
        <title>Draft genome sequence of Candidatus Magnetaquicoccaceae bacterium FCR-1.</title>
        <authorList>
            <person name="Shimoshige H."/>
            <person name="Shimamura S."/>
            <person name="Taoka A."/>
            <person name="Kobayashi H."/>
            <person name="Maekawa T."/>
        </authorList>
    </citation>
    <scope>NUCLEOTIDE SEQUENCE [LARGE SCALE GENOMIC DNA]</scope>
    <source>
        <strain evidence="13 14">FCR-1</strain>
    </source>
</reference>
<dbReference type="InterPro" id="IPR050739">
    <property type="entry name" value="MFP"/>
</dbReference>
<comment type="caution">
    <text evidence="13">The sequence shown here is derived from an EMBL/GenBank/DDBJ whole genome shotgun (WGS) entry which is preliminary data.</text>
</comment>
<evidence type="ECO:0000259" key="11">
    <source>
        <dbReference type="Pfam" id="PF25994"/>
    </source>
</evidence>
<sequence length="426" mass="48327">MGDEPSMLDRHARRLLLVSAIFFGLLLFWAAHAPLDVTTQAQGVVMPSSRVKSIQHLEGGIVQEILVREGETVRRDQPLLRLDPVRSNADFEELKRRLLGLLAEMGRLSAEVEERDAPRFDPEVIEGDPERVRTEQATFQARRERFAHELSTLKSTVSQREQELVENRIRLESNQKILATVSDQVEISRKMMEGKLTSRMNHLELVRQQRNIEGQIAADKAAQPRLNAALKESRERADSLRANFLESARKELTQARQNYEEQSQRLKKFRQAQDLTILRSPVEGIVKSMAVSTEGGVIGPGQTVMEIVPVEDRLIIDARLPVQDIGYVHAGQRVWVSLNSQDAVLFGRIAGEVEGVSPDALVTSEGKTFYRIRIVTERNRFEAKEQSYALYPGVQVVCMILIGSRTVLDYLLTPWLRSLQATFQER</sequence>
<keyword evidence="6" id="KW-0812">Transmembrane</keyword>
<evidence type="ECO:0000256" key="10">
    <source>
        <dbReference type="SAM" id="Coils"/>
    </source>
</evidence>
<comment type="similarity">
    <text evidence="2 9">Belongs to the membrane fusion protein (MFP) (TC 8.A.1) family.</text>
</comment>
<evidence type="ECO:0000256" key="3">
    <source>
        <dbReference type="ARBA" id="ARBA00022448"/>
    </source>
</evidence>